<keyword evidence="7 8" id="KW-0961">Cell wall biogenesis/degradation</keyword>
<reference evidence="11 12" key="1">
    <citation type="submission" date="2016-06" db="EMBL/GenBank/DDBJ databases">
        <authorList>
            <person name="Kjaerup R.B."/>
            <person name="Dalgaard T.S."/>
            <person name="Juul-Madsen H.R."/>
        </authorList>
    </citation>
    <scope>NUCLEOTIDE SEQUENCE [LARGE SCALE GENOMIC DNA]</scope>
    <source>
        <strain evidence="11 12">1081914.2</strain>
    </source>
</reference>
<comment type="pathway">
    <text evidence="2 7 8">Cell wall biogenesis; peptidoglycan biosynthesis.</text>
</comment>
<dbReference type="GO" id="GO:0051301">
    <property type="term" value="P:cell division"/>
    <property type="evidence" value="ECO:0007669"/>
    <property type="project" value="UniProtKB-KW"/>
</dbReference>
<dbReference type="GO" id="GO:0008764">
    <property type="term" value="F:UDP-N-acetylmuramoylalanine-D-glutamate ligase activity"/>
    <property type="evidence" value="ECO:0007669"/>
    <property type="project" value="UniProtKB-UniRule"/>
</dbReference>
<dbReference type="STRING" id="1790.A5645_25165"/>
<evidence type="ECO:0000313" key="11">
    <source>
        <dbReference type="EMBL" id="OBI90398.1"/>
    </source>
</evidence>
<evidence type="ECO:0000313" key="12">
    <source>
        <dbReference type="Proteomes" id="UP000093795"/>
    </source>
</evidence>
<keyword evidence="7 8" id="KW-0133">Cell shape</keyword>
<feature type="domain" description="Mur ligase central" evidence="10">
    <location>
        <begin position="118"/>
        <end position="232"/>
    </location>
</feature>
<dbReference type="GO" id="GO:0071555">
    <property type="term" value="P:cell wall organization"/>
    <property type="evidence" value="ECO:0007669"/>
    <property type="project" value="UniProtKB-KW"/>
</dbReference>
<dbReference type="RefSeq" id="WP_065119322.1">
    <property type="nucleotide sequence ID" value="NZ_LZKQ01000040.1"/>
</dbReference>
<gene>
    <name evidence="7" type="primary">murD</name>
    <name evidence="11" type="ORF">A9X01_11880</name>
</gene>
<dbReference type="Gene3D" id="3.40.50.720">
    <property type="entry name" value="NAD(P)-binding Rossmann-like Domain"/>
    <property type="match status" value="1"/>
</dbReference>
<keyword evidence="7 8" id="KW-0573">Peptidoglycan synthesis</keyword>
<dbReference type="InterPro" id="IPR004101">
    <property type="entry name" value="Mur_ligase_C"/>
</dbReference>
<evidence type="ECO:0000256" key="1">
    <source>
        <dbReference type="ARBA" id="ARBA00004496"/>
    </source>
</evidence>
<organism evidence="11 12">
    <name type="scientific">Mycobacterium asiaticum</name>
    <dbReference type="NCBI Taxonomy" id="1790"/>
    <lineage>
        <taxon>Bacteria</taxon>
        <taxon>Bacillati</taxon>
        <taxon>Actinomycetota</taxon>
        <taxon>Actinomycetes</taxon>
        <taxon>Mycobacteriales</taxon>
        <taxon>Mycobacteriaceae</taxon>
        <taxon>Mycobacterium</taxon>
    </lineage>
</organism>
<dbReference type="Pfam" id="PF02875">
    <property type="entry name" value="Mur_ligase_C"/>
    <property type="match status" value="1"/>
</dbReference>
<comment type="similarity">
    <text evidence="7">Belongs to the MurCDEF family.</text>
</comment>
<dbReference type="GO" id="GO:0008360">
    <property type="term" value="P:regulation of cell shape"/>
    <property type="evidence" value="ECO:0007669"/>
    <property type="project" value="UniProtKB-KW"/>
</dbReference>
<dbReference type="NCBIfam" id="TIGR01087">
    <property type="entry name" value="murD"/>
    <property type="match status" value="1"/>
</dbReference>
<dbReference type="EMBL" id="LZKQ01000040">
    <property type="protein sequence ID" value="OBI90398.1"/>
    <property type="molecule type" value="Genomic_DNA"/>
</dbReference>
<dbReference type="InterPro" id="IPR005762">
    <property type="entry name" value="MurD"/>
</dbReference>
<dbReference type="Gene3D" id="3.90.190.20">
    <property type="entry name" value="Mur ligase, C-terminal domain"/>
    <property type="match status" value="1"/>
</dbReference>
<dbReference type="Pfam" id="PF08245">
    <property type="entry name" value="Mur_ligase_M"/>
    <property type="match status" value="1"/>
</dbReference>
<evidence type="ECO:0000256" key="4">
    <source>
        <dbReference type="ARBA" id="ARBA00022598"/>
    </source>
</evidence>
<evidence type="ECO:0000259" key="9">
    <source>
        <dbReference type="Pfam" id="PF02875"/>
    </source>
</evidence>
<dbReference type="SUPFAM" id="SSF53244">
    <property type="entry name" value="MurD-like peptide ligases, peptide-binding domain"/>
    <property type="match status" value="1"/>
</dbReference>
<comment type="catalytic activity">
    <reaction evidence="7 8">
        <text>UDP-N-acetyl-alpha-D-muramoyl-L-alanine + D-glutamate + ATP = UDP-N-acetyl-alpha-D-muramoyl-L-alanyl-D-glutamate + ADP + phosphate + H(+)</text>
        <dbReference type="Rhea" id="RHEA:16429"/>
        <dbReference type="ChEBI" id="CHEBI:15378"/>
        <dbReference type="ChEBI" id="CHEBI:29986"/>
        <dbReference type="ChEBI" id="CHEBI:30616"/>
        <dbReference type="ChEBI" id="CHEBI:43474"/>
        <dbReference type="ChEBI" id="CHEBI:83898"/>
        <dbReference type="ChEBI" id="CHEBI:83900"/>
        <dbReference type="ChEBI" id="CHEBI:456216"/>
        <dbReference type="EC" id="6.3.2.9"/>
    </reaction>
</comment>
<evidence type="ECO:0000256" key="5">
    <source>
        <dbReference type="ARBA" id="ARBA00022741"/>
    </source>
</evidence>
<evidence type="ECO:0000256" key="3">
    <source>
        <dbReference type="ARBA" id="ARBA00022490"/>
    </source>
</evidence>
<dbReference type="HAMAP" id="MF_00639">
    <property type="entry name" value="MurD"/>
    <property type="match status" value="1"/>
</dbReference>
<dbReference type="InterPro" id="IPR036615">
    <property type="entry name" value="Mur_ligase_C_dom_sf"/>
</dbReference>
<dbReference type="EC" id="6.3.2.9" evidence="7 8"/>
<dbReference type="PANTHER" id="PTHR43692">
    <property type="entry name" value="UDP-N-ACETYLMURAMOYLALANINE--D-GLUTAMATE LIGASE"/>
    <property type="match status" value="1"/>
</dbReference>
<evidence type="ECO:0000256" key="6">
    <source>
        <dbReference type="ARBA" id="ARBA00022840"/>
    </source>
</evidence>
<keyword evidence="3 7" id="KW-0963">Cytoplasm</keyword>
<comment type="subcellular location">
    <subcellularLocation>
        <location evidence="1 7 8">Cytoplasm</location>
    </subcellularLocation>
</comment>
<dbReference type="Proteomes" id="UP000093795">
    <property type="component" value="Unassembled WGS sequence"/>
</dbReference>
<sequence>MLDPLAPGAPVLIAGARVTGRAVLAALTRFGAAPTLCDDDPAMLAPHADNGVATLDPAAAATRIAEFALVVTSPGFQPTTPVLAAASAAGVPIWGDVELAWRLDAAGHYGPPRRWLVVTGTNGKTTTTSMLHDMLVAGGLRSLLCGNIGDPVLDVLDQPADVLAVELSSFQLFWAPSLRPEAGVVLNIAEDHLDWHRTMADYTAAKARVLTGRVAVVGLDDARAAALRETAPAPIRVGFRLGQPGVGELGVRGGQLVDRAFADELPLVPVSSLPVPGPVGVLDALAAAALARSVGVPAEAIARALVAFELGRHRSEVVAVVDGVTYVDDSKATNPHAAEASVLAYPRVVWLAGGLLKGASVDAEVARIASRLVGAVLIGRDRVEVAEALSRHAPDVPVVQVVTGEDVEMHATAEAPVTNVTQVDDGAETIGTRVMTAAVAAARELAKPGDTVLLAPAGASFDQFSGYAARGDAFAAAVRAAAR</sequence>
<dbReference type="UniPathway" id="UPA00219"/>
<proteinExistence type="inferred from homology"/>
<keyword evidence="6 7" id="KW-0067">ATP-binding</keyword>
<dbReference type="PANTHER" id="PTHR43692:SF1">
    <property type="entry name" value="UDP-N-ACETYLMURAMOYLALANINE--D-GLUTAMATE LIGASE"/>
    <property type="match status" value="1"/>
</dbReference>
<evidence type="ECO:0000259" key="10">
    <source>
        <dbReference type="Pfam" id="PF08245"/>
    </source>
</evidence>
<dbReference type="GO" id="GO:0009252">
    <property type="term" value="P:peptidoglycan biosynthetic process"/>
    <property type="evidence" value="ECO:0007669"/>
    <property type="project" value="UniProtKB-UniRule"/>
</dbReference>
<feature type="binding site" evidence="7">
    <location>
        <begin position="120"/>
        <end position="126"/>
    </location>
    <ligand>
        <name>ATP</name>
        <dbReference type="ChEBI" id="CHEBI:30616"/>
    </ligand>
</feature>
<dbReference type="eggNOG" id="COG0771">
    <property type="taxonomic scope" value="Bacteria"/>
</dbReference>
<dbReference type="GO" id="GO:0005524">
    <property type="term" value="F:ATP binding"/>
    <property type="evidence" value="ECO:0007669"/>
    <property type="project" value="UniProtKB-UniRule"/>
</dbReference>
<evidence type="ECO:0000256" key="7">
    <source>
        <dbReference type="HAMAP-Rule" id="MF_00639"/>
    </source>
</evidence>
<dbReference type="Gene3D" id="3.40.1190.10">
    <property type="entry name" value="Mur-like, catalytic domain"/>
    <property type="match status" value="1"/>
</dbReference>
<evidence type="ECO:0000256" key="2">
    <source>
        <dbReference type="ARBA" id="ARBA00004752"/>
    </source>
</evidence>
<dbReference type="InterPro" id="IPR036565">
    <property type="entry name" value="Mur-like_cat_sf"/>
</dbReference>
<keyword evidence="7 8" id="KW-0132">Cell division</keyword>
<dbReference type="SUPFAM" id="SSF53623">
    <property type="entry name" value="MurD-like peptide ligases, catalytic domain"/>
    <property type="match status" value="1"/>
</dbReference>
<dbReference type="GO" id="GO:0005737">
    <property type="term" value="C:cytoplasm"/>
    <property type="evidence" value="ECO:0007669"/>
    <property type="project" value="UniProtKB-SubCell"/>
</dbReference>
<keyword evidence="4 7" id="KW-0436">Ligase</keyword>
<dbReference type="OrthoDB" id="9809796at2"/>
<dbReference type="InterPro" id="IPR013221">
    <property type="entry name" value="Mur_ligase_cen"/>
</dbReference>
<protein>
    <recommendedName>
        <fullName evidence="7 8">UDP-N-acetylmuramoylalanine--D-glutamate ligase</fullName>
        <ecNumber evidence="7 8">6.3.2.9</ecNumber>
    </recommendedName>
    <alternativeName>
        <fullName evidence="7">D-glutamic acid-adding enzyme</fullName>
    </alternativeName>
    <alternativeName>
        <fullName evidence="7">UDP-N-acetylmuramoyl-L-alanyl-D-glutamate synthetase</fullName>
    </alternativeName>
</protein>
<keyword evidence="7 8" id="KW-0131">Cell cycle</keyword>
<name>A0A1A3CUA8_MYCAS</name>
<evidence type="ECO:0000256" key="8">
    <source>
        <dbReference type="RuleBase" id="RU003664"/>
    </source>
</evidence>
<dbReference type="SUPFAM" id="SSF51984">
    <property type="entry name" value="MurCD N-terminal domain"/>
    <property type="match status" value="1"/>
</dbReference>
<accession>A0A1A3CUA8</accession>
<feature type="domain" description="Mur ligase C-terminal" evidence="9">
    <location>
        <begin position="313"/>
        <end position="458"/>
    </location>
</feature>
<dbReference type="AlphaFoldDB" id="A0A1A3CUA8"/>
<keyword evidence="5 7" id="KW-0547">Nucleotide-binding</keyword>
<comment type="caution">
    <text evidence="11">The sequence shown here is derived from an EMBL/GenBank/DDBJ whole genome shotgun (WGS) entry which is preliminary data.</text>
</comment>
<comment type="function">
    <text evidence="7 8">Cell wall formation. Catalyzes the addition of glutamate to the nucleotide precursor UDP-N-acetylmuramoyl-L-alanine (UMA).</text>
</comment>